<keyword evidence="18 25" id="KW-0472">Membrane</keyword>
<keyword evidence="14 23" id="KW-0862">Zinc</keyword>
<dbReference type="Pfam" id="PF01433">
    <property type="entry name" value="Peptidase_M1"/>
    <property type="match status" value="3"/>
</dbReference>
<evidence type="ECO:0000256" key="19">
    <source>
        <dbReference type="ARBA" id="ARBA00023157"/>
    </source>
</evidence>
<evidence type="ECO:0000256" key="5">
    <source>
        <dbReference type="ARBA" id="ARBA00012564"/>
    </source>
</evidence>
<dbReference type="CDD" id="cd09601">
    <property type="entry name" value="M1_APN-Q_like"/>
    <property type="match status" value="3"/>
</dbReference>
<keyword evidence="16 25" id="KW-1133">Transmembrane helix</keyword>
<feature type="binding site" evidence="23">
    <location>
        <position position="2135"/>
    </location>
    <ligand>
        <name>Zn(2+)</name>
        <dbReference type="ChEBI" id="CHEBI:29105"/>
        <note>catalytic</note>
    </ligand>
</feature>
<keyword evidence="20" id="KW-0325">Glycoprotein</keyword>
<dbReference type="InterPro" id="IPR024571">
    <property type="entry name" value="ERAP1-like_C_dom"/>
</dbReference>
<evidence type="ECO:0000256" key="14">
    <source>
        <dbReference type="ARBA" id="ARBA00022833"/>
    </source>
</evidence>
<name>A0AAV2P1W0_9HYME</name>
<comment type="catalytic activity">
    <reaction evidence="1">
        <text>Release of an N-terminal amino acid, Xaa-|-Yaa- from a peptide, amide or arylamide. Xaa is preferably Ala, but may be most amino acids including Pro (slow action). When a terminal hydrophobic residue is followed by a prolyl residue, the two may be released as an intact Xaa-Pro dipeptide.</text>
        <dbReference type="EC" id="3.4.11.2"/>
    </reaction>
</comment>
<dbReference type="GO" id="GO:0016285">
    <property type="term" value="F:alanyl aminopeptidase activity"/>
    <property type="evidence" value="ECO:0007669"/>
    <property type="project" value="UniProtKB-EC"/>
</dbReference>
<evidence type="ECO:0000259" key="28">
    <source>
        <dbReference type="Pfam" id="PF11838"/>
    </source>
</evidence>
<evidence type="ECO:0000256" key="11">
    <source>
        <dbReference type="ARBA" id="ARBA00022723"/>
    </source>
</evidence>
<feature type="domain" description="Peptidase M1 membrane alanine aminopeptidase" evidence="27">
    <location>
        <begin position="270"/>
        <end position="499"/>
    </location>
</feature>
<feature type="domain" description="Aminopeptidase N-like N-terminal" evidence="29">
    <location>
        <begin position="938"/>
        <end position="1123"/>
    </location>
</feature>
<dbReference type="Gene3D" id="2.60.40.1910">
    <property type="match status" value="3"/>
</dbReference>
<dbReference type="FunFam" id="2.60.40.1730:FF:000012">
    <property type="entry name" value="Aminopeptidase N"/>
    <property type="match status" value="1"/>
</dbReference>
<accession>A0AAV2P1W0</accession>
<feature type="chain" id="PRO_5043988045" description="Aminopeptidase N" evidence="26">
    <location>
        <begin position="23"/>
        <end position="2734"/>
    </location>
</feature>
<sequence length="2734" mass="317889">MKTFWKHLLLCILIILVSGNAAEKFFSYEDILAQDVDFSQYHEISQNDDYRLPTSIKPISYEIMLIPKLQDNFTFEGIVKINAAVKNETDRITLHVGNIEIVSQSVFVGNKNVTVSHTYDKITEKYTLFVSEILTNESEVLIVFTYNGILSDNMIGFYRSSYFDKDGQIKWLAATQFQTTHARHAFPCFDEPSFKAKFTIRISRDEKYRCLSNMPLNKTEILNGKIWDTFQESVPMSTYLVAFVISEFNFTEQDGFKVWSRPSVINQTNYALKIGTAALELFGNAFQQKYNLPKMDMVAVPDFAAGAMENWGLVTYREPRMLYDEKESSAPAQQSVASVIVHELTHMWFGNLVTPEWWSYLWLSEAFARYFQYFGTAEIEKSWNMKEQFVVEQHESALTIDSFESSRPMTREVSSQSQIGGMGDSITYAKGASIVRMMNLMFGTSVFELALRDYLHNNKEKGLGNPNDLWEAIQNQVNRLYPQQFIAQNVNVKTIMDTWTTQPGYPVVSINIDDKGKLHITQQRFLLRNLNKTPTNVTWWVPLTWTTQTKPIFNNTFANYWLSTEQDTIDLKIDPKEWVIFNIQSSGFYRVNYNYDGWQRIFNVLNSDKFNEIHVLNRAGIVDDLLNLGRTGLPDYETVLNGITYLKRETNYLPFKAAFNGLDYLNIRFTGYDEYSLFKKYVLFLIHDIRKKLGYEDRANDDRLTILLRREANNWACNLGDDECVAVYMKKFKMWRANTSIPIKPNERTTTYCVAARHGTPEDWEFLWKQYFNSNYVTDQTVIISALGCSLNTTILEKYLGYAISSYSINRIRKQDSTNVFAAVYNSGLIGAKYILDFIDKHHKEMEKYYGDQSTIATILDGASKRFSTPSLVDNFQSFIDKHETEFAPILESLESSLKIARYELQWYKSASVPIIQRLHKWLTEETTKYRLPTNISPRKYVISVTPYLEVGNFTVDGHVKIEADVVQQTRQIVLHSAEIKHHTVTVTANQTEVKIESEHFEEKYDFYKINLVQELTAGTKLIIEIEYTSHLNTSELRGFYKSSYVDNDGKTRWLAATHLEPIGARKMFPCFDEPAMKALFTVEVSVPLGYNAVSNMEWQSMKKVDDRRLYTFFESAKMSTYLVAVIISDFEIKYVTNKTEYAILARPNAINQTEYAVSLISPFVNFFETTMKQQYEISKLYMVALPDFPSGAGENWGLLTYREPYLLYDENHSPITSRQNIRNVIAHEISHQWFGNLVSPLWWKYLWLNEGFARYFEYHVPARVFNDTTLEPQFVVDQVHSAFRADSSNSTHALSYDVYSPSEIRSLFDTITYAKGASILRMVEKSYGSEIFYEALSDYLSKRKYNVATPEDLYAAFQTQVTKKGLKDNINTILDTWTTQPGYPIVYVDIKETENTVIFRQERFFLKEHEPNSINTWHIPITWASINNRAEYSNTTPKLWLTKNETEIGNLSISLSIFNVQQSGYYRVNYNEEYWLKLFDYLKNNTINTIHEINRAALIDDLMNFARADYIDYKTVISALMYLKRENDYLPWRAFYNNLPYLNNRFWGRSIEDIYKTYLTSLIEPLYTRLGFEDSENDDDLTVMLRMHTRKWACKLDIGNCKFDAAKYFQLKRHSKTIPPNYRDVVYCTAMNTDTTENTYNFLWKEYLNSNVTADKLVILSSLACSQNKIILEKLLRDAVIENSYIRYQDSAKVFSDVYDASLIGVEVVMNVIKNNYDDILHKHFDDNTKIGSIVNSLASKLSTHHLYEQYQSLLDWLIDREPAFEKSVDSYLSTAEYEFDWYERNAPIIFEELDKLFLSNKYRLPSTLYPELYNVTLKPDMENGIFEGKVQIYIRVENDTIPIILNSHNLNISNIRVFRNYAAGSNNFNKSIQVLSYKNEQLSPQQLRIYLKSEVKNAEKIMAEIDFNGILNDDMEGFYRSSYLDDTGKQHWIATTQFEPTHARKAFPCFDEPAFKSNFIINIERPNHYNALSNMPLSKMQSIELQNDNYTMDIFDISGVIMPTYLIAFVISEFKPVNESEEFLNVWGRPEVVKHGKYAQNIAKELIDELQNFTDIEYPLPKLDLVGIPDFSYGAMENWGLVTFREYGLFYDKMETTATYEKYMIIVIAHELAHMWFGNLVTCAWWDYIWLNEGFAQYFESFAADQILPEYKFMDQFVVYELQSALLEDSLSSTHPMTNPVELPEEINNIFDYVTYGKSASVLRMLLNTLENGNLEENSKSVLRRYLNKQINGTAHPTDLWESFEGFASIPLDKSIEEVMDTWTNQPGYPVVNATLVNSVLTLTQERFLMHKSTSNNEFYWIPIHVVKSQDFIDQSYNPMKDNYIIINSTGTIWLGSKPERININPNNEWLIVNYKQTGFYRVNYDTASWLRLINQLNSQQFDSIHVLNRAQIIDDLFNLARATYVEYELVLNASRYLIRETNHLPWKAFFNGLSYVYERFEEQNDYQNNLKRYIWNIISTMYNNTEFDDYDDDTLLDRLNREMILQWACKLNILECVSKSINLFATWRNGTLKRIPPNARPAVYCTAIKRGSKDDWEFLWKQYIETNFGSEKKIIINALGCSTDESVLQNYLGMAIEKYNPANAAVRRQDVSAVFASVYSASQLGVNVTLDFLIANITEVNSYFGNWDDVATLSHDVASHISSYNQYNKLKKFVESIILKAPDIKVRLVSAVTTAEANLIWYNRHNQTISQWIKKELDTDTSTDSGSTTIGSLNVIFMTLVALISYFLSCY</sequence>
<keyword evidence="12 26" id="KW-0732">Signal</keyword>
<dbReference type="GO" id="GO:0070006">
    <property type="term" value="F:metalloaminopeptidase activity"/>
    <property type="evidence" value="ECO:0007669"/>
    <property type="project" value="TreeGrafter"/>
</dbReference>
<evidence type="ECO:0000256" key="17">
    <source>
        <dbReference type="ARBA" id="ARBA00023049"/>
    </source>
</evidence>
<dbReference type="GO" id="GO:0005737">
    <property type="term" value="C:cytoplasm"/>
    <property type="evidence" value="ECO:0007669"/>
    <property type="project" value="TreeGrafter"/>
</dbReference>
<evidence type="ECO:0000256" key="6">
    <source>
        <dbReference type="ARBA" id="ARBA00015611"/>
    </source>
</evidence>
<keyword evidence="15" id="KW-0735">Signal-anchor</keyword>
<dbReference type="Proteomes" id="UP001497644">
    <property type="component" value="Chromosome 7"/>
</dbReference>
<comment type="subcellular location">
    <subcellularLocation>
        <location evidence="3">Cell membrane</location>
        <topology evidence="3">Lipid-anchor</topology>
        <topology evidence="3">GPI-anchor</topology>
    </subcellularLocation>
    <subcellularLocation>
        <location evidence="2">Membrane</location>
        <topology evidence="2">Single-pass type II membrane protein</topology>
    </subcellularLocation>
</comment>
<dbReference type="PANTHER" id="PTHR11533:SF290">
    <property type="entry name" value="AMINOPEPTIDASE"/>
    <property type="match status" value="1"/>
</dbReference>
<dbReference type="GO" id="GO:0098552">
    <property type="term" value="C:side of membrane"/>
    <property type="evidence" value="ECO:0007669"/>
    <property type="project" value="UniProtKB-KW"/>
</dbReference>
<keyword evidence="10 25" id="KW-0812">Transmembrane</keyword>
<dbReference type="InterPro" id="IPR050344">
    <property type="entry name" value="Peptidase_M1_aminopeptidases"/>
</dbReference>
<keyword evidence="13" id="KW-0378">Hydrolase</keyword>
<keyword evidence="17" id="KW-0482">Metalloprotease</keyword>
<feature type="domain" description="ERAP1-like C-terminal" evidence="28">
    <location>
        <begin position="2352"/>
        <end position="2660"/>
    </location>
</feature>
<evidence type="ECO:0000256" key="10">
    <source>
        <dbReference type="ARBA" id="ARBA00022692"/>
    </source>
</evidence>
<feature type="binding site" evidence="23">
    <location>
        <position position="2116"/>
    </location>
    <ligand>
        <name>Zn(2+)</name>
        <dbReference type="ChEBI" id="CHEBI:29105"/>
        <note>catalytic</note>
    </ligand>
</feature>
<evidence type="ECO:0000256" key="9">
    <source>
        <dbReference type="ARBA" id="ARBA00022670"/>
    </source>
</evidence>
<dbReference type="InterPro" id="IPR001930">
    <property type="entry name" value="Peptidase_M1"/>
</dbReference>
<dbReference type="SUPFAM" id="SSF63737">
    <property type="entry name" value="Leukotriene A4 hydrolase N-terminal domain"/>
    <property type="match status" value="3"/>
</dbReference>
<evidence type="ECO:0000256" key="26">
    <source>
        <dbReference type="SAM" id="SignalP"/>
    </source>
</evidence>
<evidence type="ECO:0000256" key="21">
    <source>
        <dbReference type="ARBA" id="ARBA00023288"/>
    </source>
</evidence>
<evidence type="ECO:0000313" key="31">
    <source>
        <dbReference type="Proteomes" id="UP001497644"/>
    </source>
</evidence>
<evidence type="ECO:0000256" key="13">
    <source>
        <dbReference type="ARBA" id="ARBA00022801"/>
    </source>
</evidence>
<dbReference type="FunFam" id="1.25.50.20:FF:000001">
    <property type="entry name" value="Aminopeptidase"/>
    <property type="match status" value="3"/>
</dbReference>
<reference evidence="30" key="1">
    <citation type="submission" date="2024-04" db="EMBL/GenBank/DDBJ databases">
        <authorList>
            <consortium name="Molecular Ecology Group"/>
        </authorList>
    </citation>
    <scope>NUCLEOTIDE SEQUENCE</scope>
</reference>
<evidence type="ECO:0000256" key="15">
    <source>
        <dbReference type="ARBA" id="ARBA00022968"/>
    </source>
</evidence>
<keyword evidence="21" id="KW-0449">Lipoprotein</keyword>
<dbReference type="InterPro" id="IPR042097">
    <property type="entry name" value="Aminopeptidase_N-like_N_sf"/>
</dbReference>
<dbReference type="GO" id="GO:0006508">
    <property type="term" value="P:proteolysis"/>
    <property type="evidence" value="ECO:0007669"/>
    <property type="project" value="UniProtKB-KW"/>
</dbReference>
<evidence type="ECO:0000256" key="4">
    <source>
        <dbReference type="ARBA" id="ARBA00010136"/>
    </source>
</evidence>
<evidence type="ECO:0000256" key="12">
    <source>
        <dbReference type="ARBA" id="ARBA00022729"/>
    </source>
</evidence>
<comment type="cofactor">
    <cofactor evidence="23">
        <name>Zn(2+)</name>
        <dbReference type="ChEBI" id="CHEBI:29105"/>
    </cofactor>
    <text evidence="23">Binds 1 zinc ion per subunit.</text>
</comment>
<feature type="transmembrane region" description="Helical" evidence="25">
    <location>
        <begin position="2713"/>
        <end position="2731"/>
    </location>
</feature>
<dbReference type="InterPro" id="IPR014782">
    <property type="entry name" value="Peptidase_M1_dom"/>
</dbReference>
<evidence type="ECO:0000256" key="22">
    <source>
        <dbReference type="PIRSR" id="PIRSR634016-1"/>
    </source>
</evidence>
<evidence type="ECO:0000256" key="20">
    <source>
        <dbReference type="ARBA" id="ARBA00023180"/>
    </source>
</evidence>
<dbReference type="InterPro" id="IPR027268">
    <property type="entry name" value="Peptidase_M4/M1_CTD_sf"/>
</dbReference>
<evidence type="ECO:0000259" key="29">
    <source>
        <dbReference type="Pfam" id="PF17900"/>
    </source>
</evidence>
<dbReference type="GO" id="GO:0005886">
    <property type="term" value="C:plasma membrane"/>
    <property type="evidence" value="ECO:0007669"/>
    <property type="project" value="UniProtKB-SubCell"/>
</dbReference>
<dbReference type="Gene3D" id="1.25.50.20">
    <property type="match status" value="3"/>
</dbReference>
<dbReference type="PRINTS" id="PR00756">
    <property type="entry name" value="ALADIPTASE"/>
</dbReference>
<evidence type="ECO:0000256" key="2">
    <source>
        <dbReference type="ARBA" id="ARBA00004606"/>
    </source>
</evidence>
<evidence type="ECO:0000256" key="7">
    <source>
        <dbReference type="ARBA" id="ARBA00022475"/>
    </source>
</evidence>
<evidence type="ECO:0000256" key="3">
    <source>
        <dbReference type="ARBA" id="ARBA00004609"/>
    </source>
</evidence>
<dbReference type="FunFam" id="2.60.40.1730:FF:000013">
    <property type="entry name" value="Aminopeptidase"/>
    <property type="match status" value="2"/>
</dbReference>
<protein>
    <recommendedName>
        <fullName evidence="6">Aminopeptidase N</fullName>
        <ecNumber evidence="5">3.4.11.2</ecNumber>
    </recommendedName>
</protein>
<keyword evidence="19" id="KW-1015">Disulfide bond</keyword>
<feature type="domain" description="ERAP1-like C-terminal" evidence="28">
    <location>
        <begin position="1458"/>
        <end position="1776"/>
    </location>
</feature>
<dbReference type="EC" id="3.4.11.2" evidence="5"/>
<gene>
    <name evidence="30" type="ORF">LPLAT_LOCUS12148</name>
</gene>
<evidence type="ECO:0000256" key="16">
    <source>
        <dbReference type="ARBA" id="ARBA00022989"/>
    </source>
</evidence>
<keyword evidence="9" id="KW-0645">Protease</keyword>
<dbReference type="InterPro" id="IPR045357">
    <property type="entry name" value="Aminopeptidase_N-like_N"/>
</dbReference>
<evidence type="ECO:0000256" key="8">
    <source>
        <dbReference type="ARBA" id="ARBA00022622"/>
    </source>
</evidence>
<feature type="signal peptide" evidence="26">
    <location>
        <begin position="1"/>
        <end position="22"/>
    </location>
</feature>
<dbReference type="Gene3D" id="2.60.40.1730">
    <property type="entry name" value="tricorn interacting facor f3 domain"/>
    <property type="match status" value="3"/>
</dbReference>
<dbReference type="Pfam" id="PF11838">
    <property type="entry name" value="ERAP1_C"/>
    <property type="match status" value="3"/>
</dbReference>
<feature type="domain" description="Peptidase M1 membrane alanine aminopeptidase" evidence="27">
    <location>
        <begin position="1157"/>
        <end position="1378"/>
    </location>
</feature>
<comment type="similarity">
    <text evidence="4">Belongs to the peptidase M1 family.</text>
</comment>
<dbReference type="SUPFAM" id="SSF55486">
    <property type="entry name" value="Metalloproteases ('zincins'), catalytic domain"/>
    <property type="match status" value="3"/>
</dbReference>
<keyword evidence="31" id="KW-1185">Reference proteome</keyword>
<feature type="active site" description="Proton acceptor" evidence="22">
    <location>
        <position position="2113"/>
    </location>
</feature>
<dbReference type="EMBL" id="OZ034830">
    <property type="protein sequence ID" value="CAL1686826.1"/>
    <property type="molecule type" value="Genomic_DNA"/>
</dbReference>
<evidence type="ECO:0000256" key="18">
    <source>
        <dbReference type="ARBA" id="ARBA00023136"/>
    </source>
</evidence>
<keyword evidence="11 23" id="KW-0479">Metal-binding</keyword>
<dbReference type="GO" id="GO:0043171">
    <property type="term" value="P:peptide catabolic process"/>
    <property type="evidence" value="ECO:0007669"/>
    <property type="project" value="TreeGrafter"/>
</dbReference>
<feature type="domain" description="ERAP1-like C-terminal" evidence="28">
    <location>
        <begin position="578"/>
        <end position="887"/>
    </location>
</feature>
<keyword evidence="8" id="KW-0336">GPI-anchor</keyword>
<dbReference type="PANTHER" id="PTHR11533">
    <property type="entry name" value="PROTEASE M1 ZINC METALLOPROTEASE"/>
    <property type="match status" value="1"/>
</dbReference>
<evidence type="ECO:0000256" key="1">
    <source>
        <dbReference type="ARBA" id="ARBA00000098"/>
    </source>
</evidence>
<proteinExistence type="inferred from homology"/>
<dbReference type="Pfam" id="PF17900">
    <property type="entry name" value="Peptidase_M1_N"/>
    <property type="match status" value="3"/>
</dbReference>
<feature type="domain" description="Aminopeptidase N-like N-terminal" evidence="29">
    <location>
        <begin position="1812"/>
        <end position="2008"/>
    </location>
</feature>
<dbReference type="FunFam" id="2.60.40.1910:FF:000008">
    <property type="entry name" value="Aminopeptidase"/>
    <property type="match status" value="1"/>
</dbReference>
<feature type="site" description="Transition state stabilizer" evidence="24">
    <location>
        <position position="2198"/>
    </location>
</feature>
<dbReference type="GO" id="GO:0005615">
    <property type="term" value="C:extracellular space"/>
    <property type="evidence" value="ECO:0007669"/>
    <property type="project" value="TreeGrafter"/>
</dbReference>
<dbReference type="Gene3D" id="1.10.390.10">
    <property type="entry name" value="Neutral Protease Domain 2"/>
    <property type="match status" value="3"/>
</dbReference>
<evidence type="ECO:0000256" key="23">
    <source>
        <dbReference type="PIRSR" id="PIRSR634016-3"/>
    </source>
</evidence>
<feature type="binding site" evidence="23">
    <location>
        <position position="2112"/>
    </location>
    <ligand>
        <name>Zn(2+)</name>
        <dbReference type="ChEBI" id="CHEBI:29105"/>
        <note>catalytic</note>
    </ligand>
</feature>
<dbReference type="FunFam" id="1.10.390.10:FF:000019">
    <property type="entry name" value="Aminopeptidase"/>
    <property type="match status" value="3"/>
</dbReference>
<evidence type="ECO:0000256" key="25">
    <source>
        <dbReference type="SAM" id="Phobius"/>
    </source>
</evidence>
<evidence type="ECO:0000259" key="27">
    <source>
        <dbReference type="Pfam" id="PF01433"/>
    </source>
</evidence>
<dbReference type="GO" id="GO:0042277">
    <property type="term" value="F:peptide binding"/>
    <property type="evidence" value="ECO:0007669"/>
    <property type="project" value="TreeGrafter"/>
</dbReference>
<feature type="domain" description="Aminopeptidase N-like N-terminal" evidence="29">
    <location>
        <begin position="57"/>
        <end position="240"/>
    </location>
</feature>
<evidence type="ECO:0000256" key="24">
    <source>
        <dbReference type="PIRSR" id="PIRSR634016-4"/>
    </source>
</evidence>
<feature type="domain" description="Peptidase M1 membrane alanine aminopeptidase" evidence="27">
    <location>
        <begin position="2040"/>
        <end position="2265"/>
    </location>
</feature>
<organism evidence="30 31">
    <name type="scientific">Lasius platythorax</name>
    <dbReference type="NCBI Taxonomy" id="488582"/>
    <lineage>
        <taxon>Eukaryota</taxon>
        <taxon>Metazoa</taxon>
        <taxon>Ecdysozoa</taxon>
        <taxon>Arthropoda</taxon>
        <taxon>Hexapoda</taxon>
        <taxon>Insecta</taxon>
        <taxon>Pterygota</taxon>
        <taxon>Neoptera</taxon>
        <taxon>Endopterygota</taxon>
        <taxon>Hymenoptera</taxon>
        <taxon>Apocrita</taxon>
        <taxon>Aculeata</taxon>
        <taxon>Formicoidea</taxon>
        <taxon>Formicidae</taxon>
        <taxon>Formicinae</taxon>
        <taxon>Lasius</taxon>
        <taxon>Lasius</taxon>
    </lineage>
</organism>
<dbReference type="GO" id="GO:0008270">
    <property type="term" value="F:zinc ion binding"/>
    <property type="evidence" value="ECO:0007669"/>
    <property type="project" value="InterPro"/>
</dbReference>
<evidence type="ECO:0000313" key="30">
    <source>
        <dbReference type="EMBL" id="CAL1686826.1"/>
    </source>
</evidence>
<keyword evidence="7" id="KW-1003">Cell membrane</keyword>
<dbReference type="InterPro" id="IPR034016">
    <property type="entry name" value="M1_APN-typ"/>
</dbReference>